<dbReference type="EMBL" id="SNUX01000004">
    <property type="protein sequence ID" value="TES46446.1"/>
    <property type="molecule type" value="Genomic_DNA"/>
</dbReference>
<accession>A0A4Y7WFA4</accession>
<protein>
    <submittedName>
        <fullName evidence="2">LicD family protein</fullName>
    </submittedName>
</protein>
<dbReference type="PANTHER" id="PTHR43404">
    <property type="entry name" value="LIPOPOLYSACCHARIDE CHOLINEPHOSPHOTRANSFERASE LICD"/>
    <property type="match status" value="1"/>
</dbReference>
<name>A0A4Y7WFA4_9BACI</name>
<reference evidence="2 3" key="1">
    <citation type="submission" date="2019-03" db="EMBL/GenBank/DDBJ databases">
        <authorList>
            <person name="Liu G."/>
        </authorList>
    </citation>
    <scope>NUCLEOTIDE SEQUENCE [LARGE SCALE GENOMIC DNA]</scope>
    <source>
        <strain evidence="2 3">DSM 19099</strain>
    </source>
</reference>
<dbReference type="Pfam" id="PF04991">
    <property type="entry name" value="LicD"/>
    <property type="match status" value="1"/>
</dbReference>
<evidence type="ECO:0000259" key="1">
    <source>
        <dbReference type="Pfam" id="PF04991"/>
    </source>
</evidence>
<dbReference type="Proteomes" id="UP000298210">
    <property type="component" value="Unassembled WGS sequence"/>
</dbReference>
<comment type="caution">
    <text evidence="2">The sequence shown here is derived from an EMBL/GenBank/DDBJ whole genome shotgun (WGS) entry which is preliminary data.</text>
</comment>
<gene>
    <name evidence="2" type="ORF">E2L03_17265</name>
</gene>
<proteinExistence type="predicted"/>
<dbReference type="RefSeq" id="WP_134259849.1">
    <property type="nucleotide sequence ID" value="NZ_LDIM01000013.1"/>
</dbReference>
<feature type="domain" description="LicD/FKTN/FKRP nucleotidyltransferase" evidence="1">
    <location>
        <begin position="24"/>
        <end position="252"/>
    </location>
</feature>
<dbReference type="PANTHER" id="PTHR43404:SF2">
    <property type="entry name" value="LIPOPOLYSACCHARIDE CHOLINEPHOSPHOTRANSFERASE LICD"/>
    <property type="match status" value="1"/>
</dbReference>
<dbReference type="InterPro" id="IPR007074">
    <property type="entry name" value="LicD/FKTN/FKRP_NTP_transf"/>
</dbReference>
<evidence type="ECO:0000313" key="2">
    <source>
        <dbReference type="EMBL" id="TES46446.1"/>
    </source>
</evidence>
<dbReference type="InterPro" id="IPR052942">
    <property type="entry name" value="LPS_cholinephosphotransferase"/>
</dbReference>
<evidence type="ECO:0000313" key="3">
    <source>
        <dbReference type="Proteomes" id="UP000298210"/>
    </source>
</evidence>
<sequence length="283" mass="33844">MKDDTLKRVQIEAKDILIEFDRICKKNNLKYQMFAGSLLGTVRHKGFIPWDDDIDVCMLREDFEIFKAKCQDDLKDNYFFQSYETDPEFNRQFIKLRKNGTIFLEDNFKDSKIHHGIFIDIFALDNVRPNSILGLIQQKILYIMGRLQLLRVKRFSEKQDNKVKRSVFVFAHYILKAIPKKWTDKLDTKVARMFNSENEKYVSHLQNGVSKKRYNKFLRRKDEFNLTELAEFEGIMVPIPKNYKEVLENIYGNYMDLPNIEDRKPHHGVIKIEFNNKDRKEII</sequence>
<dbReference type="GO" id="GO:0009100">
    <property type="term" value="P:glycoprotein metabolic process"/>
    <property type="evidence" value="ECO:0007669"/>
    <property type="project" value="UniProtKB-ARBA"/>
</dbReference>
<dbReference type="AlphaFoldDB" id="A0A4Y7WFA4"/>
<organism evidence="2 3">
    <name type="scientific">Shouchella lehensis</name>
    <dbReference type="NCBI Taxonomy" id="300825"/>
    <lineage>
        <taxon>Bacteria</taxon>
        <taxon>Bacillati</taxon>
        <taxon>Bacillota</taxon>
        <taxon>Bacilli</taxon>
        <taxon>Bacillales</taxon>
        <taxon>Bacillaceae</taxon>
        <taxon>Shouchella</taxon>
    </lineage>
</organism>